<evidence type="ECO:0000313" key="8">
    <source>
        <dbReference type="EMBL" id="KAK4606370.1"/>
    </source>
</evidence>
<evidence type="ECO:0000256" key="4">
    <source>
        <dbReference type="ARBA" id="ARBA00023163"/>
    </source>
</evidence>
<reference evidence="8 9" key="1">
    <citation type="journal article" date="2023" name="G3 (Bethesda)">
        <title>A haplotype-resolved chromosome-scale genome for Quercus rubra L. provides insights into the genetics of adaptive traits for red oak species.</title>
        <authorList>
            <person name="Kapoor B."/>
            <person name="Jenkins J."/>
            <person name="Schmutz J."/>
            <person name="Zhebentyayeva T."/>
            <person name="Kuelheim C."/>
            <person name="Coggeshall M."/>
            <person name="Heim C."/>
            <person name="Lasky J.R."/>
            <person name="Leites L."/>
            <person name="Islam-Faridi N."/>
            <person name="Romero-Severson J."/>
            <person name="DeLeo V.L."/>
            <person name="Lucas S.M."/>
            <person name="Lazic D."/>
            <person name="Gailing O."/>
            <person name="Carlson J."/>
            <person name="Staton M."/>
        </authorList>
    </citation>
    <scope>NUCLEOTIDE SEQUENCE [LARGE SCALE GENOMIC DNA]</scope>
    <source>
        <strain evidence="8">Pseudo-F2</strain>
    </source>
</reference>
<gene>
    <name evidence="8" type="ORF">RGQ29_000560</name>
</gene>
<evidence type="ECO:0000259" key="7">
    <source>
        <dbReference type="PROSITE" id="PS50982"/>
    </source>
</evidence>
<keyword evidence="2" id="KW-0805">Transcription regulation</keyword>
<dbReference type="PROSITE" id="PS50982">
    <property type="entry name" value="MBD"/>
    <property type="match status" value="2"/>
</dbReference>
<dbReference type="SUPFAM" id="SSF54171">
    <property type="entry name" value="DNA-binding domain"/>
    <property type="match status" value="2"/>
</dbReference>
<evidence type="ECO:0000256" key="1">
    <source>
        <dbReference type="ARBA" id="ARBA00004123"/>
    </source>
</evidence>
<dbReference type="EMBL" id="JAXUIC010000001">
    <property type="protein sequence ID" value="KAK4606370.1"/>
    <property type="molecule type" value="Genomic_DNA"/>
</dbReference>
<keyword evidence="5" id="KW-0539">Nucleus</keyword>
<dbReference type="Pfam" id="PF01429">
    <property type="entry name" value="MBD"/>
    <property type="match status" value="2"/>
</dbReference>
<proteinExistence type="predicted"/>
<feature type="domain" description="MBD" evidence="7">
    <location>
        <begin position="122"/>
        <end position="195"/>
    </location>
</feature>
<feature type="region of interest" description="Disordered" evidence="6">
    <location>
        <begin position="1"/>
        <end position="28"/>
    </location>
</feature>
<dbReference type="GO" id="GO:0005634">
    <property type="term" value="C:nucleus"/>
    <property type="evidence" value="ECO:0007669"/>
    <property type="project" value="UniProtKB-SubCell"/>
</dbReference>
<dbReference type="Gene3D" id="3.30.890.10">
    <property type="entry name" value="Methyl-cpg-binding Protein 2, Chain A"/>
    <property type="match status" value="2"/>
</dbReference>
<accession>A0AAN7JD38</accession>
<dbReference type="InterPro" id="IPR016177">
    <property type="entry name" value="DNA-bd_dom_sf"/>
</dbReference>
<sequence>MRGKSSPSTPAPLQMLSPPEPESDTAKRELQIVSTSPFRLPDDWFVEFKTRRNNTASPGRVDKYYHEPGTGRMFRSLIAVKRYLTEENQYTPTPKAVKAGNENTVNSSIIMLKLLQMQIVVRTIKSTSHFKLPDDWVIEEKPRSNANYAGTIDKYYIEPGTGQRFRSLVAVERYLTQANENTATPKALKPGDQTSHYCGLRKKNISSDIYSLDVLSKDLEDEEDTVTAKALKLSNSSTPSKKTASRKKNNSSKGVSTSASPPEKINWVLSGPGGLIWSAFMDESIVPESEKQKWSETFITTLQDRNF</sequence>
<evidence type="ECO:0000256" key="2">
    <source>
        <dbReference type="ARBA" id="ARBA00023015"/>
    </source>
</evidence>
<keyword evidence="4" id="KW-0804">Transcription</keyword>
<protein>
    <recommendedName>
        <fullName evidence="7">MBD domain-containing protein</fullName>
    </recommendedName>
</protein>
<dbReference type="AlphaFoldDB" id="A0AAN7JD38"/>
<feature type="region of interest" description="Disordered" evidence="6">
    <location>
        <begin position="234"/>
        <end position="264"/>
    </location>
</feature>
<dbReference type="PANTHER" id="PTHR12396">
    <property type="entry name" value="METHYL-CPG BINDING PROTEIN, MBD"/>
    <property type="match status" value="1"/>
</dbReference>
<feature type="compositionally biased region" description="Polar residues" evidence="6">
    <location>
        <begin position="251"/>
        <end position="260"/>
    </location>
</feature>
<dbReference type="PANTHER" id="PTHR12396:SF38">
    <property type="entry name" value="METHYL-CPG-BINDING DOMAIN-CONTAINING PROTEIN 7"/>
    <property type="match status" value="1"/>
</dbReference>
<dbReference type="InterPro" id="IPR001739">
    <property type="entry name" value="Methyl_CpG_DNA-bd"/>
</dbReference>
<comment type="caution">
    <text evidence="8">The sequence shown here is derived from an EMBL/GenBank/DDBJ whole genome shotgun (WGS) entry which is preliminary data.</text>
</comment>
<evidence type="ECO:0000256" key="5">
    <source>
        <dbReference type="ARBA" id="ARBA00023242"/>
    </source>
</evidence>
<evidence type="ECO:0000256" key="3">
    <source>
        <dbReference type="ARBA" id="ARBA00023125"/>
    </source>
</evidence>
<dbReference type="GO" id="GO:0003677">
    <property type="term" value="F:DNA binding"/>
    <property type="evidence" value="ECO:0007669"/>
    <property type="project" value="UniProtKB-KW"/>
</dbReference>
<dbReference type="Proteomes" id="UP001324115">
    <property type="component" value="Unassembled WGS sequence"/>
</dbReference>
<keyword evidence="3" id="KW-0238">DNA-binding</keyword>
<comment type="subcellular location">
    <subcellularLocation>
        <location evidence="1">Nucleus</location>
    </subcellularLocation>
</comment>
<evidence type="ECO:0000256" key="6">
    <source>
        <dbReference type="SAM" id="MobiDB-lite"/>
    </source>
</evidence>
<feature type="domain" description="MBD" evidence="7">
    <location>
        <begin position="30"/>
        <end position="104"/>
    </location>
</feature>
<evidence type="ECO:0000313" key="9">
    <source>
        <dbReference type="Proteomes" id="UP001324115"/>
    </source>
</evidence>
<keyword evidence="9" id="KW-1185">Reference proteome</keyword>
<organism evidence="8 9">
    <name type="scientific">Quercus rubra</name>
    <name type="common">Northern red oak</name>
    <name type="synonym">Quercus borealis</name>
    <dbReference type="NCBI Taxonomy" id="3512"/>
    <lineage>
        <taxon>Eukaryota</taxon>
        <taxon>Viridiplantae</taxon>
        <taxon>Streptophyta</taxon>
        <taxon>Embryophyta</taxon>
        <taxon>Tracheophyta</taxon>
        <taxon>Spermatophyta</taxon>
        <taxon>Magnoliopsida</taxon>
        <taxon>eudicotyledons</taxon>
        <taxon>Gunneridae</taxon>
        <taxon>Pentapetalae</taxon>
        <taxon>rosids</taxon>
        <taxon>fabids</taxon>
        <taxon>Fagales</taxon>
        <taxon>Fagaceae</taxon>
        <taxon>Quercus</taxon>
    </lineage>
</organism>
<name>A0AAN7JD38_QUERU</name>